<evidence type="ECO:0000313" key="2">
    <source>
        <dbReference type="Proteomes" id="UP000076925"/>
    </source>
</evidence>
<organism evidence="1 2">
    <name type="scientific">Scytonema hofmannii PCC 7110</name>
    <dbReference type="NCBI Taxonomy" id="128403"/>
    <lineage>
        <taxon>Bacteria</taxon>
        <taxon>Bacillati</taxon>
        <taxon>Cyanobacteriota</taxon>
        <taxon>Cyanophyceae</taxon>
        <taxon>Nostocales</taxon>
        <taxon>Scytonemataceae</taxon>
        <taxon>Scytonema</taxon>
    </lineage>
</organism>
<reference evidence="1 2" key="1">
    <citation type="journal article" date="2013" name="Genome Biol. Evol.">
        <title>Genomes of Stigonematalean cyanobacteria (subsection V) and the evolution of oxygenic photosynthesis from prokaryotes to plastids.</title>
        <authorList>
            <person name="Dagan T."/>
            <person name="Roettger M."/>
            <person name="Stucken K."/>
            <person name="Landan G."/>
            <person name="Koch R."/>
            <person name="Major P."/>
            <person name="Gould S.B."/>
            <person name="Goremykin V.V."/>
            <person name="Rippka R."/>
            <person name="Tandeau de Marsac N."/>
            <person name="Gugger M."/>
            <person name="Lockhart P.J."/>
            <person name="Allen J.F."/>
            <person name="Brune I."/>
            <person name="Maus I."/>
            <person name="Puhler A."/>
            <person name="Martin W.F."/>
        </authorList>
    </citation>
    <scope>NUCLEOTIDE SEQUENCE [LARGE SCALE GENOMIC DNA]</scope>
    <source>
        <strain evidence="1 2">PCC 7110</strain>
    </source>
</reference>
<name>A0A139X6M3_9CYAN</name>
<proteinExistence type="predicted"/>
<comment type="caution">
    <text evidence="1">The sequence shown here is derived from an EMBL/GenBank/DDBJ whole genome shotgun (WGS) entry which is preliminary data.</text>
</comment>
<gene>
    <name evidence="1" type="ORF">WA1_27455</name>
</gene>
<dbReference type="OrthoDB" id="5431593at2"/>
<dbReference type="EMBL" id="ANNX02000030">
    <property type="protein sequence ID" value="KYC40272.1"/>
    <property type="molecule type" value="Genomic_DNA"/>
</dbReference>
<dbReference type="AlphaFoldDB" id="A0A139X6M3"/>
<sequence length="158" mass="18973">MRISFDLDDTLICYEPSCLLEPNCVPFFLQPLFRESLRLGTRSLLRKLQKQNHSLWIYTTSYRSTCYLKCWFFFYGIRIDNVVNGYKHERLVKNNPRLFWKNKYAPSKYPCYFGIDLHVDDSEGIRLEGLDHGFDVFIIHPQESNWYREVLKAVEDRT</sequence>
<dbReference type="Proteomes" id="UP000076925">
    <property type="component" value="Unassembled WGS sequence"/>
</dbReference>
<dbReference type="InterPro" id="IPR036412">
    <property type="entry name" value="HAD-like_sf"/>
</dbReference>
<accession>A0A139X6M3</accession>
<dbReference type="SUPFAM" id="SSF56784">
    <property type="entry name" value="HAD-like"/>
    <property type="match status" value="1"/>
</dbReference>
<evidence type="ECO:0000313" key="1">
    <source>
        <dbReference type="EMBL" id="KYC40272.1"/>
    </source>
</evidence>
<evidence type="ECO:0008006" key="3">
    <source>
        <dbReference type="Google" id="ProtNLM"/>
    </source>
</evidence>
<dbReference type="RefSeq" id="WP_017745594.1">
    <property type="nucleotide sequence ID" value="NZ_KQ976354.1"/>
</dbReference>
<protein>
    <recommendedName>
        <fullName evidence="3">FCP1 homology domain-containing protein</fullName>
    </recommendedName>
</protein>
<keyword evidence="2" id="KW-1185">Reference proteome</keyword>